<accession>A0A074TNP7</accession>
<dbReference type="AlphaFoldDB" id="A0A074TNP7"/>
<dbReference type="STRING" id="1185766.SAMN05216224_108146"/>
<evidence type="ECO:0000313" key="2">
    <source>
        <dbReference type="Proteomes" id="UP000027725"/>
    </source>
</evidence>
<dbReference type="EMBL" id="JHEH01000001">
    <property type="protein sequence ID" value="KEP71765.1"/>
    <property type="molecule type" value="Genomic_DNA"/>
</dbReference>
<keyword evidence="2" id="KW-1185">Reference proteome</keyword>
<organism evidence="1 2">
    <name type="scientific">Thioclava dalianensis</name>
    <dbReference type="NCBI Taxonomy" id="1185766"/>
    <lineage>
        <taxon>Bacteria</taxon>
        <taxon>Pseudomonadati</taxon>
        <taxon>Pseudomonadota</taxon>
        <taxon>Alphaproteobacteria</taxon>
        <taxon>Rhodobacterales</taxon>
        <taxon>Paracoccaceae</taxon>
        <taxon>Thioclava</taxon>
    </lineage>
</organism>
<name>A0A074TNP7_9RHOB</name>
<comment type="caution">
    <text evidence="1">The sequence shown here is derived from an EMBL/GenBank/DDBJ whole genome shotgun (WGS) entry which is preliminary data.</text>
</comment>
<dbReference type="Proteomes" id="UP000027725">
    <property type="component" value="Unassembled WGS sequence"/>
</dbReference>
<dbReference type="RefSeq" id="WP_038060814.1">
    <property type="nucleotide sequence ID" value="NZ_FOVB01000008.1"/>
</dbReference>
<reference evidence="1 2" key="1">
    <citation type="submission" date="2014-03" db="EMBL/GenBank/DDBJ databases">
        <title>The draft genome sequence of Thioclava dalianensis DLFJ1-1.</title>
        <authorList>
            <person name="Lai Q."/>
            <person name="Shao Z."/>
        </authorList>
    </citation>
    <scope>NUCLEOTIDE SEQUENCE [LARGE SCALE GENOMIC DNA]</scope>
    <source>
        <strain evidence="1 2">DLFJ1-1</strain>
    </source>
</reference>
<gene>
    <name evidence="1" type="ORF">DL1_00405</name>
</gene>
<evidence type="ECO:0000313" key="1">
    <source>
        <dbReference type="EMBL" id="KEP71765.1"/>
    </source>
</evidence>
<protein>
    <submittedName>
        <fullName evidence="1">Uncharacterized protein</fullName>
    </submittedName>
</protein>
<sequence length="199" mass="20442">MTDKRISYAVRDFTVPPGATISAVRDAGFVSCLDASDKFKISFDDGTQNDFEAGLTYRPAAGFTRLAIHNPNENTLTVRLGLGKGNIADARVTISAGNTLATRERNTDLLTTPAPVSAANGATTLLAGADDLRREIMVVSPTDAGGAVFVAGSADAVSGQGVPILPGQAITLSTGAAVYLRNDTGAAVNIAVAEMGWSV</sequence>
<proteinExistence type="predicted"/>
<dbReference type="OrthoDB" id="7871389at2"/>